<dbReference type="Pfam" id="PF07686">
    <property type="entry name" value="V-set"/>
    <property type="match status" value="1"/>
</dbReference>
<dbReference type="InterPro" id="IPR042379">
    <property type="entry name" value="PDCD1"/>
</dbReference>
<dbReference type="InterPro" id="IPR007110">
    <property type="entry name" value="Ig-like_dom"/>
</dbReference>
<feature type="compositionally biased region" description="Basic and acidic residues" evidence="1">
    <location>
        <begin position="284"/>
        <end position="295"/>
    </location>
</feature>
<dbReference type="SMART" id="SM00406">
    <property type="entry name" value="IGv"/>
    <property type="match status" value="1"/>
</dbReference>
<proteinExistence type="predicted"/>
<dbReference type="SUPFAM" id="SSF48726">
    <property type="entry name" value="Immunoglobulin"/>
    <property type="match status" value="1"/>
</dbReference>
<dbReference type="EMBL" id="KB030575">
    <property type="protein sequence ID" value="ELK14422.1"/>
    <property type="molecule type" value="Genomic_DNA"/>
</dbReference>
<evidence type="ECO:0000259" key="3">
    <source>
        <dbReference type="PROSITE" id="PS50835"/>
    </source>
</evidence>
<dbReference type="GO" id="GO:0009897">
    <property type="term" value="C:external side of plasma membrane"/>
    <property type="evidence" value="ECO:0007669"/>
    <property type="project" value="TreeGrafter"/>
</dbReference>
<keyword evidence="2" id="KW-1133">Transmembrane helix</keyword>
<dbReference type="InterPro" id="IPR013106">
    <property type="entry name" value="Ig_V-set"/>
</dbReference>
<keyword evidence="2" id="KW-0812">Transmembrane</keyword>
<dbReference type="PANTHER" id="PTHR15264">
    <property type="entry name" value="PROGRAMMED CELL DEATH PROTEIN 1"/>
    <property type="match status" value="1"/>
</dbReference>
<keyword evidence="5" id="KW-1185">Reference proteome</keyword>
<name>L5KSQ0_PTEAL</name>
<dbReference type="Gene3D" id="2.60.40.10">
    <property type="entry name" value="Immunoglobulins"/>
    <property type="match status" value="1"/>
</dbReference>
<dbReference type="AlphaFoldDB" id="L5KSQ0"/>
<evidence type="ECO:0000313" key="5">
    <source>
        <dbReference type="Proteomes" id="UP000010552"/>
    </source>
</evidence>
<dbReference type="PANTHER" id="PTHR15264:SF2">
    <property type="entry name" value="PROGRAMMED CELL DEATH PROTEIN 1"/>
    <property type="match status" value="1"/>
</dbReference>
<organism evidence="4 5">
    <name type="scientific">Pteropus alecto</name>
    <name type="common">Black flying fox</name>
    <dbReference type="NCBI Taxonomy" id="9402"/>
    <lineage>
        <taxon>Eukaryota</taxon>
        <taxon>Metazoa</taxon>
        <taxon>Chordata</taxon>
        <taxon>Craniata</taxon>
        <taxon>Vertebrata</taxon>
        <taxon>Euteleostomi</taxon>
        <taxon>Mammalia</taxon>
        <taxon>Eutheria</taxon>
        <taxon>Laurasiatheria</taxon>
        <taxon>Chiroptera</taxon>
        <taxon>Yinpterochiroptera</taxon>
        <taxon>Pteropodoidea</taxon>
        <taxon>Pteropodidae</taxon>
        <taxon>Pteropodinae</taxon>
        <taxon>Pteropus</taxon>
    </lineage>
</organism>
<dbReference type="FunCoup" id="L5KSQ0">
    <property type="interactions" value="39"/>
</dbReference>
<dbReference type="InParanoid" id="L5KSQ0"/>
<dbReference type="InterPro" id="IPR003599">
    <property type="entry name" value="Ig_sub"/>
</dbReference>
<dbReference type="GO" id="GO:0070234">
    <property type="term" value="P:positive regulation of T cell apoptotic process"/>
    <property type="evidence" value="ECO:0007669"/>
    <property type="project" value="TreeGrafter"/>
</dbReference>
<dbReference type="InterPro" id="IPR013783">
    <property type="entry name" value="Ig-like_fold"/>
</dbReference>
<dbReference type="PROSITE" id="PS50835">
    <property type="entry name" value="IG_LIKE"/>
    <property type="match status" value="1"/>
</dbReference>
<accession>L5KSQ0</accession>
<protein>
    <submittedName>
        <fullName evidence="4">Programmed cell death protein 1</fullName>
    </submittedName>
</protein>
<dbReference type="CDD" id="cd16088">
    <property type="entry name" value="IgV_PD1"/>
    <property type="match status" value="1"/>
</dbReference>
<evidence type="ECO:0000256" key="2">
    <source>
        <dbReference type="SAM" id="Phobius"/>
    </source>
</evidence>
<dbReference type="Proteomes" id="UP000010552">
    <property type="component" value="Unassembled WGS sequence"/>
</dbReference>
<feature type="compositionally biased region" description="Pro residues" evidence="1">
    <location>
        <begin position="242"/>
        <end position="254"/>
    </location>
</feature>
<dbReference type="eggNOG" id="ENOG502SUIW">
    <property type="taxonomic scope" value="Eukaryota"/>
</dbReference>
<dbReference type="InterPro" id="IPR036179">
    <property type="entry name" value="Ig-like_dom_sf"/>
</dbReference>
<feature type="region of interest" description="Disordered" evidence="1">
    <location>
        <begin position="141"/>
        <end position="166"/>
    </location>
</feature>
<evidence type="ECO:0000313" key="4">
    <source>
        <dbReference type="EMBL" id="ELK14422.1"/>
    </source>
</evidence>
<sequence length="295" mass="32637">MAPHVGEWRVSSRWAAHTPLPYRLRFSQDAPDRPWRPLTFNPPQLSVAEGETATFTCSFSNTSEHFVLNWYRLSPRNQTDKLAAFPEDGSQPRSNRRFHVTRLPNGRDFQMSVLAAQRNDSGTYLCGAISLLPRTQISESPRAELTVTERIPKQPTEGPSPSPRPTGQLQSLVISITSILVGVLLLLLLTWVLAAFPRATRGVCACRSEDPPLKQGPSPGPVFSVVDYGELDFQWREKTPEPSGPCVPELPPPTTEYATIVFPSLPGSPSRRASADSPQGPRPLRPEDGHCSWPL</sequence>
<feature type="domain" description="Ig-like" evidence="3">
    <location>
        <begin position="34"/>
        <end position="148"/>
    </location>
</feature>
<dbReference type="SMART" id="SM00409">
    <property type="entry name" value="IG"/>
    <property type="match status" value="1"/>
</dbReference>
<reference evidence="5" key="1">
    <citation type="journal article" date="2013" name="Science">
        <title>Comparative analysis of bat genomes provides insight into the evolution of flight and immunity.</title>
        <authorList>
            <person name="Zhang G."/>
            <person name="Cowled C."/>
            <person name="Shi Z."/>
            <person name="Huang Z."/>
            <person name="Bishop-Lilly K.A."/>
            <person name="Fang X."/>
            <person name="Wynne J.W."/>
            <person name="Xiong Z."/>
            <person name="Baker M.L."/>
            <person name="Zhao W."/>
            <person name="Tachedjian M."/>
            <person name="Zhu Y."/>
            <person name="Zhou P."/>
            <person name="Jiang X."/>
            <person name="Ng J."/>
            <person name="Yang L."/>
            <person name="Wu L."/>
            <person name="Xiao J."/>
            <person name="Feng Y."/>
            <person name="Chen Y."/>
            <person name="Sun X."/>
            <person name="Zhang Y."/>
            <person name="Marsh G.A."/>
            <person name="Crameri G."/>
            <person name="Broder C.C."/>
            <person name="Frey K.G."/>
            <person name="Wang L.F."/>
            <person name="Wang J."/>
        </authorList>
    </citation>
    <scope>NUCLEOTIDE SEQUENCE [LARGE SCALE GENOMIC DNA]</scope>
</reference>
<dbReference type="STRING" id="9402.L5KSQ0"/>
<feature type="region of interest" description="Disordered" evidence="1">
    <location>
        <begin position="239"/>
        <end position="295"/>
    </location>
</feature>
<dbReference type="GO" id="GO:0050777">
    <property type="term" value="P:negative regulation of immune response"/>
    <property type="evidence" value="ECO:0007669"/>
    <property type="project" value="InterPro"/>
</dbReference>
<keyword evidence="2" id="KW-0472">Membrane</keyword>
<gene>
    <name evidence="4" type="ORF">PAL_GLEAN10006502</name>
</gene>
<evidence type="ECO:0000256" key="1">
    <source>
        <dbReference type="SAM" id="MobiDB-lite"/>
    </source>
</evidence>
<feature type="transmembrane region" description="Helical" evidence="2">
    <location>
        <begin position="172"/>
        <end position="196"/>
    </location>
</feature>